<dbReference type="VEuPathDB" id="FungiDB:BTJ68_11004"/>
<gene>
    <name evidence="1" type="ORF">D0865_07990</name>
</gene>
<evidence type="ECO:0000313" key="1">
    <source>
        <dbReference type="EMBL" id="RMY48594.1"/>
    </source>
</evidence>
<protein>
    <submittedName>
        <fullName evidence="1">Uncharacterized protein</fullName>
    </submittedName>
</protein>
<proteinExistence type="predicted"/>
<dbReference type="OrthoDB" id="4694525at2759"/>
<name>A0A3M7C999_HORWE</name>
<dbReference type="Gene3D" id="3.30.540.30">
    <property type="match status" value="1"/>
</dbReference>
<accession>A0A3M7C999</accession>
<evidence type="ECO:0000313" key="2">
    <source>
        <dbReference type="Proteomes" id="UP000270230"/>
    </source>
</evidence>
<comment type="caution">
    <text evidence="1">The sequence shown here is derived from an EMBL/GenBank/DDBJ whole genome shotgun (WGS) entry which is preliminary data.</text>
</comment>
<sequence>MTSSAFAGVFSKAEVGLLSSTSQFECLVSSVKLYAHYSAKAAWFGTRIVLRQVSPESEPIFDFIIHLYHSCYADWEEFGNHLHISHDELKSLLDFAAMFLGNIGNFYVSKRSKSTM</sequence>
<dbReference type="Proteomes" id="UP000270230">
    <property type="component" value="Unassembled WGS sequence"/>
</dbReference>
<reference evidence="1 2" key="1">
    <citation type="journal article" date="2018" name="BMC Genomics">
        <title>Genomic evidence for intraspecific hybridization in a clonal and extremely halotolerant yeast.</title>
        <authorList>
            <person name="Gostincar C."/>
            <person name="Stajich J.E."/>
            <person name="Zupancic J."/>
            <person name="Zalar P."/>
            <person name="Gunde-Cimerman N."/>
        </authorList>
    </citation>
    <scope>NUCLEOTIDE SEQUENCE [LARGE SCALE GENOMIC DNA]</scope>
    <source>
        <strain evidence="1 2">EXF-151</strain>
    </source>
</reference>
<dbReference type="AlphaFoldDB" id="A0A3M7C999"/>
<organism evidence="1 2">
    <name type="scientific">Hortaea werneckii</name>
    <name type="common">Black yeast</name>
    <name type="synonym">Cladosporium werneckii</name>
    <dbReference type="NCBI Taxonomy" id="91943"/>
    <lineage>
        <taxon>Eukaryota</taxon>
        <taxon>Fungi</taxon>
        <taxon>Dikarya</taxon>
        <taxon>Ascomycota</taxon>
        <taxon>Pezizomycotina</taxon>
        <taxon>Dothideomycetes</taxon>
        <taxon>Dothideomycetidae</taxon>
        <taxon>Mycosphaerellales</taxon>
        <taxon>Teratosphaeriaceae</taxon>
        <taxon>Hortaea</taxon>
    </lineage>
</organism>
<dbReference type="EMBL" id="QWIN01000654">
    <property type="protein sequence ID" value="RMY48594.1"/>
    <property type="molecule type" value="Genomic_DNA"/>
</dbReference>